<dbReference type="VEuPathDB" id="FungiDB:ASPWEDRAFT_186160"/>
<sequence length="323" mass="36185">MTRTKSGTIDIDPDGDGILGLSFQRCQDTKAALSEPDVKQEINSSNTAQHPPIESESPEFRYRVSSKHLILAPQYIKQTITKPPPEGSEQDSVDLGLSDCDPDALLIILNIIHGYNSKVPRSVSIELLLDLAAVVEHLQCHEVVEVFASIWIQRAKDEQGPLSDEASLVSIGWAFRDNGTFKKATMHCQQYGLSLPDSCLPIPARIRDDLENTQENARNELFSLLELGLNCLCDTNIQCCFSCDAMCLGLLVKHRTTQGIHNNDPETLSPSKMYDCIRQFHYTNCQSYSGKACRNIRWFNDMRIEAGKIYDTLQGLDLDDYLT</sequence>
<evidence type="ECO:0000313" key="3">
    <source>
        <dbReference type="Proteomes" id="UP000184383"/>
    </source>
</evidence>
<dbReference type="OrthoDB" id="5275938at2759"/>
<name>A0A1L9RAJ0_ASPWE</name>
<feature type="region of interest" description="Disordered" evidence="1">
    <location>
        <begin position="34"/>
        <end position="57"/>
    </location>
</feature>
<organism evidence="2 3">
    <name type="scientific">Aspergillus wentii DTO 134E9</name>
    <dbReference type="NCBI Taxonomy" id="1073089"/>
    <lineage>
        <taxon>Eukaryota</taxon>
        <taxon>Fungi</taxon>
        <taxon>Dikarya</taxon>
        <taxon>Ascomycota</taxon>
        <taxon>Pezizomycotina</taxon>
        <taxon>Eurotiomycetes</taxon>
        <taxon>Eurotiomycetidae</taxon>
        <taxon>Eurotiales</taxon>
        <taxon>Aspergillaceae</taxon>
        <taxon>Aspergillus</taxon>
        <taxon>Aspergillus subgen. Cremei</taxon>
    </lineage>
</organism>
<evidence type="ECO:0000313" key="2">
    <source>
        <dbReference type="EMBL" id="OJJ31918.1"/>
    </source>
</evidence>
<dbReference type="EMBL" id="KV878215">
    <property type="protein sequence ID" value="OJJ31918.1"/>
    <property type="molecule type" value="Genomic_DNA"/>
</dbReference>
<proteinExistence type="predicted"/>
<dbReference type="STRING" id="1073089.A0A1L9RAJ0"/>
<dbReference type="Proteomes" id="UP000184383">
    <property type="component" value="Unassembled WGS sequence"/>
</dbReference>
<dbReference type="GeneID" id="63747964"/>
<keyword evidence="3" id="KW-1185">Reference proteome</keyword>
<accession>A0A1L9RAJ0</accession>
<evidence type="ECO:0008006" key="4">
    <source>
        <dbReference type="Google" id="ProtNLM"/>
    </source>
</evidence>
<protein>
    <recommendedName>
        <fullName evidence="4">BTB domain-containing protein</fullName>
    </recommendedName>
</protein>
<gene>
    <name evidence="2" type="ORF">ASPWEDRAFT_186160</name>
</gene>
<evidence type="ECO:0000256" key="1">
    <source>
        <dbReference type="SAM" id="MobiDB-lite"/>
    </source>
</evidence>
<dbReference type="RefSeq" id="XP_040685595.1">
    <property type="nucleotide sequence ID" value="XM_040832116.1"/>
</dbReference>
<reference evidence="3" key="1">
    <citation type="journal article" date="2017" name="Genome Biol.">
        <title>Comparative genomics reveals high biological diversity and specific adaptations in the industrially and medically important fungal genus Aspergillus.</title>
        <authorList>
            <person name="de Vries R.P."/>
            <person name="Riley R."/>
            <person name="Wiebenga A."/>
            <person name="Aguilar-Osorio G."/>
            <person name="Amillis S."/>
            <person name="Uchima C.A."/>
            <person name="Anderluh G."/>
            <person name="Asadollahi M."/>
            <person name="Askin M."/>
            <person name="Barry K."/>
            <person name="Battaglia E."/>
            <person name="Bayram O."/>
            <person name="Benocci T."/>
            <person name="Braus-Stromeyer S.A."/>
            <person name="Caldana C."/>
            <person name="Canovas D."/>
            <person name="Cerqueira G.C."/>
            <person name="Chen F."/>
            <person name="Chen W."/>
            <person name="Choi C."/>
            <person name="Clum A."/>
            <person name="Dos Santos R.A."/>
            <person name="Damasio A.R."/>
            <person name="Diallinas G."/>
            <person name="Emri T."/>
            <person name="Fekete E."/>
            <person name="Flipphi M."/>
            <person name="Freyberg S."/>
            <person name="Gallo A."/>
            <person name="Gournas C."/>
            <person name="Habgood R."/>
            <person name="Hainaut M."/>
            <person name="Harispe M.L."/>
            <person name="Henrissat B."/>
            <person name="Hilden K.S."/>
            <person name="Hope R."/>
            <person name="Hossain A."/>
            <person name="Karabika E."/>
            <person name="Karaffa L."/>
            <person name="Karanyi Z."/>
            <person name="Krasevec N."/>
            <person name="Kuo A."/>
            <person name="Kusch H."/>
            <person name="LaButti K."/>
            <person name="Lagendijk E.L."/>
            <person name="Lapidus A."/>
            <person name="Levasseur A."/>
            <person name="Lindquist E."/>
            <person name="Lipzen A."/>
            <person name="Logrieco A.F."/>
            <person name="MacCabe A."/>
            <person name="Maekelae M.R."/>
            <person name="Malavazi I."/>
            <person name="Melin P."/>
            <person name="Meyer V."/>
            <person name="Mielnichuk N."/>
            <person name="Miskei M."/>
            <person name="Molnar A.P."/>
            <person name="Mule G."/>
            <person name="Ngan C.Y."/>
            <person name="Orejas M."/>
            <person name="Orosz E."/>
            <person name="Ouedraogo J.P."/>
            <person name="Overkamp K.M."/>
            <person name="Park H.-S."/>
            <person name="Perrone G."/>
            <person name="Piumi F."/>
            <person name="Punt P.J."/>
            <person name="Ram A.F."/>
            <person name="Ramon A."/>
            <person name="Rauscher S."/>
            <person name="Record E."/>
            <person name="Riano-Pachon D.M."/>
            <person name="Robert V."/>
            <person name="Roehrig J."/>
            <person name="Ruller R."/>
            <person name="Salamov A."/>
            <person name="Salih N.S."/>
            <person name="Samson R.A."/>
            <person name="Sandor E."/>
            <person name="Sanguinetti M."/>
            <person name="Schuetze T."/>
            <person name="Sepcic K."/>
            <person name="Shelest E."/>
            <person name="Sherlock G."/>
            <person name="Sophianopoulou V."/>
            <person name="Squina F.M."/>
            <person name="Sun H."/>
            <person name="Susca A."/>
            <person name="Todd R.B."/>
            <person name="Tsang A."/>
            <person name="Unkles S.E."/>
            <person name="van de Wiele N."/>
            <person name="van Rossen-Uffink D."/>
            <person name="Oliveira J.V."/>
            <person name="Vesth T.C."/>
            <person name="Visser J."/>
            <person name="Yu J.-H."/>
            <person name="Zhou M."/>
            <person name="Andersen M.R."/>
            <person name="Archer D.B."/>
            <person name="Baker S.E."/>
            <person name="Benoit I."/>
            <person name="Brakhage A.A."/>
            <person name="Braus G.H."/>
            <person name="Fischer R."/>
            <person name="Frisvad J.C."/>
            <person name="Goldman G.H."/>
            <person name="Houbraken J."/>
            <person name="Oakley B."/>
            <person name="Pocsi I."/>
            <person name="Scazzocchio C."/>
            <person name="Seiboth B."/>
            <person name="vanKuyk P.A."/>
            <person name="Wortman J."/>
            <person name="Dyer P.S."/>
            <person name="Grigoriev I.V."/>
        </authorList>
    </citation>
    <scope>NUCLEOTIDE SEQUENCE [LARGE SCALE GENOMIC DNA]</scope>
    <source>
        <strain evidence="3">DTO 134E9</strain>
    </source>
</reference>
<dbReference type="AlphaFoldDB" id="A0A1L9RAJ0"/>